<evidence type="ECO:0000313" key="3">
    <source>
        <dbReference type="Proteomes" id="UP000193067"/>
    </source>
</evidence>
<evidence type="ECO:0000256" key="1">
    <source>
        <dbReference type="SAM" id="MobiDB-lite"/>
    </source>
</evidence>
<feature type="region of interest" description="Disordered" evidence="1">
    <location>
        <begin position="344"/>
        <end position="382"/>
    </location>
</feature>
<reference evidence="2 3" key="1">
    <citation type="journal article" date="2015" name="Biotechnol. Biofuels">
        <title>Enhanced degradation of softwood versus hardwood by the white-rot fungus Pycnoporus coccineus.</title>
        <authorList>
            <person name="Couturier M."/>
            <person name="Navarro D."/>
            <person name="Chevret D."/>
            <person name="Henrissat B."/>
            <person name="Piumi F."/>
            <person name="Ruiz-Duenas F.J."/>
            <person name="Martinez A.T."/>
            <person name="Grigoriev I.V."/>
            <person name="Riley R."/>
            <person name="Lipzen A."/>
            <person name="Berrin J.G."/>
            <person name="Master E.R."/>
            <person name="Rosso M.N."/>
        </authorList>
    </citation>
    <scope>NUCLEOTIDE SEQUENCE [LARGE SCALE GENOMIC DNA]</scope>
    <source>
        <strain evidence="2 3">BRFM310</strain>
    </source>
</reference>
<evidence type="ECO:0000313" key="2">
    <source>
        <dbReference type="EMBL" id="OSC99714.1"/>
    </source>
</evidence>
<accession>A0A1Y2IF09</accession>
<dbReference type="Proteomes" id="UP000193067">
    <property type="component" value="Unassembled WGS sequence"/>
</dbReference>
<proteinExistence type="predicted"/>
<dbReference type="EMBL" id="KZ084125">
    <property type="protein sequence ID" value="OSC99714.1"/>
    <property type="molecule type" value="Genomic_DNA"/>
</dbReference>
<keyword evidence="3" id="KW-1185">Reference proteome</keyword>
<protein>
    <submittedName>
        <fullName evidence="2">Uncharacterized protein</fullName>
    </submittedName>
</protein>
<feature type="compositionally biased region" description="Low complexity" evidence="1">
    <location>
        <begin position="353"/>
        <end position="366"/>
    </location>
</feature>
<dbReference type="STRING" id="1353009.A0A1Y2IF09"/>
<sequence length="407" mass="45964">MVAIRSRLIARRDAATERTKYMTRLARKPYKNRIKRPRVKKTPAERKLLADKRRENREKYAQALQTARQAVAEQALVLKAQFPGHSEDYYEKEILQLSRVAKGKRKTNRWNAFLRNELKKLNDTLPEGAPRYTSTDAMVLSQITETRRSMSDEEKTAATKDLVKDLDEAKEMKSLSVQNAPISAFHDARANLASIFEELRRLYARTGVEIALFAVRSKSDQHSPALTFTTSDRVSDFFLQSLTLPMEEVARRLEAYCLSGVPGVSFMLPCLTRVPYQGFTELITERYSVVLENWPLSNFTAPSSIRSITELDILFNAWMNNITFFRKLTREEFEQWQAQRATEYDVAQPAPHADSASGSTAAAPASVPEPSTGAAQGASPDSAPHLSPYAVNLILHVQVNPLHPFTT</sequence>
<dbReference type="OrthoDB" id="2730500at2759"/>
<organism evidence="2 3">
    <name type="scientific">Trametes coccinea (strain BRFM310)</name>
    <name type="common">Pycnoporus coccineus</name>
    <dbReference type="NCBI Taxonomy" id="1353009"/>
    <lineage>
        <taxon>Eukaryota</taxon>
        <taxon>Fungi</taxon>
        <taxon>Dikarya</taxon>
        <taxon>Basidiomycota</taxon>
        <taxon>Agaricomycotina</taxon>
        <taxon>Agaricomycetes</taxon>
        <taxon>Polyporales</taxon>
        <taxon>Polyporaceae</taxon>
        <taxon>Trametes</taxon>
    </lineage>
</organism>
<dbReference type="AlphaFoldDB" id="A0A1Y2IF09"/>
<name>A0A1Y2IF09_TRAC3</name>
<gene>
    <name evidence="2" type="ORF">PYCCODRAFT_1372588</name>
</gene>